<feature type="region of interest" description="Disordered" evidence="1">
    <location>
        <begin position="409"/>
        <end position="428"/>
    </location>
</feature>
<accession>A0A6S7IBL8</accession>
<organism evidence="2 3">
    <name type="scientific">Paramuricea clavata</name>
    <name type="common">Red gorgonian</name>
    <name type="synonym">Violescent sea-whip</name>
    <dbReference type="NCBI Taxonomy" id="317549"/>
    <lineage>
        <taxon>Eukaryota</taxon>
        <taxon>Metazoa</taxon>
        <taxon>Cnidaria</taxon>
        <taxon>Anthozoa</taxon>
        <taxon>Octocorallia</taxon>
        <taxon>Malacalcyonacea</taxon>
        <taxon>Plexauridae</taxon>
        <taxon>Paramuricea</taxon>
    </lineage>
</organism>
<sequence length="428" mass="49183">MSLSFLPSYLRTWIEAEKICKEQECDLQETIDQEYDWVLVDYRNEAAKQSDDLLQDYLVIEGQGSARKEDDAWLDVGQRTTGSSGRSRKAARRARKRARRSADRHSPYLGIPFKFTKQPTSGIVPMVKIDSSKECLPNSMTSIKPCETERCIVPFYGKEHHGVQLSEVLRVFEDLSKKTSTAIIHCDFAQFNSLNVCTTRDLVCVKNSYPFVQKCVMNTLDQCMFSDITIARDQRNFPDVMIRDQCMCPDVVTRDQRMFPRMIPSDLNNKLVLPYHDAVENDDEDIFEDCMDSTFKIFSLSTSESLYSKFNATKKKLEDLLRSLLLLHLFVGKKFQSWKDTTMSNLSQLSTGHVIPAKTITPHYDVTKSFVSVPEKSQGPTNAGHVTGKKLRRQNRMAMRNNVVNSNRQRGMKNGRFQNNVGHRESWH</sequence>
<dbReference type="EMBL" id="CACRXK020004706">
    <property type="protein sequence ID" value="CAB4003721.1"/>
    <property type="molecule type" value="Genomic_DNA"/>
</dbReference>
<comment type="caution">
    <text evidence="2">The sequence shown here is derived from an EMBL/GenBank/DDBJ whole genome shotgun (WGS) entry which is preliminary data.</text>
</comment>
<evidence type="ECO:0000313" key="2">
    <source>
        <dbReference type="EMBL" id="CAB4003721.1"/>
    </source>
</evidence>
<dbReference type="AlphaFoldDB" id="A0A6S7IBL8"/>
<dbReference type="OrthoDB" id="10680182at2759"/>
<evidence type="ECO:0000313" key="3">
    <source>
        <dbReference type="Proteomes" id="UP001152795"/>
    </source>
</evidence>
<keyword evidence="3" id="KW-1185">Reference proteome</keyword>
<name>A0A6S7IBL8_PARCT</name>
<feature type="compositionally biased region" description="Basic residues" evidence="1">
    <location>
        <begin position="86"/>
        <end position="99"/>
    </location>
</feature>
<evidence type="ECO:0000256" key="1">
    <source>
        <dbReference type="SAM" id="MobiDB-lite"/>
    </source>
</evidence>
<gene>
    <name evidence="2" type="ORF">PACLA_8A053459</name>
</gene>
<feature type="region of interest" description="Disordered" evidence="1">
    <location>
        <begin position="75"/>
        <end position="103"/>
    </location>
</feature>
<protein>
    <submittedName>
        <fullName evidence="2">Uncharacterized protein</fullName>
    </submittedName>
</protein>
<reference evidence="2" key="1">
    <citation type="submission" date="2020-04" db="EMBL/GenBank/DDBJ databases">
        <authorList>
            <person name="Alioto T."/>
            <person name="Alioto T."/>
            <person name="Gomez Garrido J."/>
        </authorList>
    </citation>
    <scope>NUCLEOTIDE SEQUENCE</scope>
    <source>
        <strain evidence="2">A484AB</strain>
    </source>
</reference>
<proteinExistence type="predicted"/>
<dbReference type="Proteomes" id="UP001152795">
    <property type="component" value="Unassembled WGS sequence"/>
</dbReference>